<organism evidence="2 3">
    <name type="scientific">Lupinus albus</name>
    <name type="common">White lupine</name>
    <name type="synonym">Lupinus termis</name>
    <dbReference type="NCBI Taxonomy" id="3870"/>
    <lineage>
        <taxon>Eukaryota</taxon>
        <taxon>Viridiplantae</taxon>
        <taxon>Streptophyta</taxon>
        <taxon>Embryophyta</taxon>
        <taxon>Tracheophyta</taxon>
        <taxon>Spermatophyta</taxon>
        <taxon>Magnoliopsida</taxon>
        <taxon>eudicotyledons</taxon>
        <taxon>Gunneridae</taxon>
        <taxon>Pentapetalae</taxon>
        <taxon>rosids</taxon>
        <taxon>fabids</taxon>
        <taxon>Fabales</taxon>
        <taxon>Fabaceae</taxon>
        <taxon>Papilionoideae</taxon>
        <taxon>50 kb inversion clade</taxon>
        <taxon>genistoids sensu lato</taxon>
        <taxon>core genistoids</taxon>
        <taxon>Genisteae</taxon>
        <taxon>Lupinus</taxon>
    </lineage>
</organism>
<feature type="region of interest" description="Disordered" evidence="1">
    <location>
        <begin position="106"/>
        <end position="137"/>
    </location>
</feature>
<reference evidence="3" key="1">
    <citation type="journal article" date="2020" name="Nat. Commun.">
        <title>Genome sequence of the cluster root forming white lupin.</title>
        <authorList>
            <person name="Hufnagel B."/>
            <person name="Marques A."/>
            <person name="Soriano A."/>
            <person name="Marques L."/>
            <person name="Divol F."/>
            <person name="Doumas P."/>
            <person name="Sallet E."/>
            <person name="Mancinotti D."/>
            <person name="Carrere S."/>
            <person name="Marande W."/>
            <person name="Arribat S."/>
            <person name="Keller J."/>
            <person name="Huneau C."/>
            <person name="Blein T."/>
            <person name="Aime D."/>
            <person name="Laguerre M."/>
            <person name="Taylor J."/>
            <person name="Schubert V."/>
            <person name="Nelson M."/>
            <person name="Geu-Flores F."/>
            <person name="Crespi M."/>
            <person name="Gallardo-Guerrero K."/>
            <person name="Delaux P.-M."/>
            <person name="Salse J."/>
            <person name="Berges H."/>
            <person name="Guyot R."/>
            <person name="Gouzy J."/>
            <person name="Peret B."/>
        </authorList>
    </citation>
    <scope>NUCLEOTIDE SEQUENCE [LARGE SCALE GENOMIC DNA]</scope>
    <source>
        <strain evidence="3">cv. Amiga</strain>
    </source>
</reference>
<feature type="region of interest" description="Disordered" evidence="1">
    <location>
        <begin position="1"/>
        <end position="56"/>
    </location>
</feature>
<keyword evidence="3" id="KW-1185">Reference proteome</keyword>
<dbReference type="EMBL" id="WOCE01000022">
    <property type="protein sequence ID" value="KAE9588224.1"/>
    <property type="molecule type" value="Genomic_DNA"/>
</dbReference>
<sequence length="240" mass="26208">MSPSQFHAKKDSTITTINNNNMPPPLKINKDSHLIKKSSSFSSLSPPSSSSSSSSLSLVSTSMASGVITLNKPPQRHPVIIYTHSPKVIHTHPRDFMALVQKLTGLSPSEEDGGDNNLPPSKQPKQEPASSNIAPMVVSKESSRKNVVVGIEDNETSSVITEENSCTNNISENQVNSCFVSPPILEAPVNPYLANLPVFPPPNSSEFMCSRQPLLNYPNSLYFSHNMRSSLEGVNEFREY</sequence>
<dbReference type="Pfam" id="PF05678">
    <property type="entry name" value="VQ"/>
    <property type="match status" value="1"/>
</dbReference>
<dbReference type="AlphaFoldDB" id="A0A6A5N711"/>
<dbReference type="Proteomes" id="UP000447434">
    <property type="component" value="Chromosome 22"/>
</dbReference>
<proteinExistence type="predicted"/>
<dbReference type="InterPro" id="IPR039607">
    <property type="entry name" value="VQ_8/17/18/20/21/25"/>
</dbReference>
<dbReference type="InterPro" id="IPR008889">
    <property type="entry name" value="VQ"/>
</dbReference>
<evidence type="ECO:0000313" key="2">
    <source>
        <dbReference type="EMBL" id="KAE9588224.1"/>
    </source>
</evidence>
<gene>
    <name evidence="2" type="ORF">Lalb_Chr22g0353121</name>
</gene>
<dbReference type="OrthoDB" id="1107767at2759"/>
<protein>
    <submittedName>
        <fullName evidence="2">Uncharacterized protein</fullName>
    </submittedName>
</protein>
<comment type="caution">
    <text evidence="2">The sequence shown here is derived from an EMBL/GenBank/DDBJ whole genome shotgun (WGS) entry which is preliminary data.</text>
</comment>
<name>A0A6A5N711_LUPAL</name>
<evidence type="ECO:0000313" key="3">
    <source>
        <dbReference type="Proteomes" id="UP000447434"/>
    </source>
</evidence>
<dbReference type="GO" id="GO:0005634">
    <property type="term" value="C:nucleus"/>
    <property type="evidence" value="ECO:0007669"/>
    <property type="project" value="TreeGrafter"/>
</dbReference>
<evidence type="ECO:0000256" key="1">
    <source>
        <dbReference type="SAM" id="MobiDB-lite"/>
    </source>
</evidence>
<accession>A0A6A5N711</accession>
<dbReference type="PANTHER" id="PTHR33143:SF6">
    <property type="entry name" value="OS08G0102900 PROTEIN"/>
    <property type="match status" value="1"/>
</dbReference>
<dbReference type="PANTHER" id="PTHR33143">
    <property type="entry name" value="F16F4.1 PROTEIN-RELATED"/>
    <property type="match status" value="1"/>
</dbReference>
<feature type="compositionally biased region" description="Low complexity" evidence="1">
    <location>
        <begin position="38"/>
        <end position="56"/>
    </location>
</feature>